<reference evidence="1 2" key="1">
    <citation type="submission" date="2018-07" db="EMBL/GenBank/DDBJ databases">
        <title>Genomic Encyclopedia of Type Strains, Phase IV (KMG-IV): sequencing the most valuable type-strain genomes for metagenomic binning, comparative biology and taxonomic classification.</title>
        <authorList>
            <person name="Goeker M."/>
        </authorList>
    </citation>
    <scope>NUCLEOTIDE SEQUENCE [LARGE SCALE GENOMIC DNA]</scope>
    <source>
        <strain evidence="1 2">DSM 26407</strain>
    </source>
</reference>
<keyword evidence="2" id="KW-1185">Reference proteome</keyword>
<dbReference type="EMBL" id="QPJY01000002">
    <property type="protein sequence ID" value="RCX31702.1"/>
    <property type="molecule type" value="Genomic_DNA"/>
</dbReference>
<dbReference type="AlphaFoldDB" id="A0A369CCE0"/>
<name>A0A369CCE0_9GAMM</name>
<gene>
    <name evidence="1" type="ORF">DFQ59_10249</name>
</gene>
<comment type="caution">
    <text evidence="1">The sequence shown here is derived from an EMBL/GenBank/DDBJ whole genome shotgun (WGS) entry which is preliminary data.</text>
</comment>
<dbReference type="RefSeq" id="WP_114278557.1">
    <property type="nucleotide sequence ID" value="NZ_QPJY01000002.1"/>
</dbReference>
<sequence length="119" mass="13517">MALKSNEKQVECGELTVTVRELTVSEVREWLQAISTESEENHETDLIDGFLFKELTLRDLRRMTDLSDDQVEASTPSQLRVVLEACKEVNPHFFELRTRLIEVGEKAVAMGFTDSISSV</sequence>
<proteinExistence type="predicted"/>
<dbReference type="Proteomes" id="UP000252707">
    <property type="component" value="Unassembled WGS sequence"/>
</dbReference>
<evidence type="ECO:0000313" key="2">
    <source>
        <dbReference type="Proteomes" id="UP000252707"/>
    </source>
</evidence>
<protein>
    <submittedName>
        <fullName evidence="1">Uncharacterized protein</fullName>
    </submittedName>
</protein>
<evidence type="ECO:0000313" key="1">
    <source>
        <dbReference type="EMBL" id="RCX31702.1"/>
    </source>
</evidence>
<dbReference type="OrthoDB" id="6981792at2"/>
<accession>A0A369CCE0</accession>
<organism evidence="1 2">
    <name type="scientific">Thioalbus denitrificans</name>
    <dbReference type="NCBI Taxonomy" id="547122"/>
    <lineage>
        <taxon>Bacteria</taxon>
        <taxon>Pseudomonadati</taxon>
        <taxon>Pseudomonadota</taxon>
        <taxon>Gammaproteobacteria</taxon>
        <taxon>Chromatiales</taxon>
        <taxon>Ectothiorhodospiraceae</taxon>
        <taxon>Thioalbus</taxon>
    </lineage>
</organism>